<dbReference type="AlphaFoldDB" id="A0A225WP74"/>
<reference evidence="3" key="1">
    <citation type="submission" date="2017-03" db="EMBL/GenBank/DDBJ databases">
        <title>Phytopthora megakarya and P. palmivora, two closely related causual agents of cacao black pod achieved similar genome size and gene model numbers by different mechanisms.</title>
        <authorList>
            <person name="Ali S."/>
            <person name="Shao J."/>
            <person name="Larry D.J."/>
            <person name="Kronmiller B."/>
            <person name="Shen D."/>
            <person name="Strem M.D."/>
            <person name="Melnick R.L."/>
            <person name="Guiltinan M.J."/>
            <person name="Tyler B.M."/>
            <person name="Meinhardt L.W."/>
            <person name="Bailey B.A."/>
        </authorList>
    </citation>
    <scope>NUCLEOTIDE SEQUENCE [LARGE SCALE GENOMIC DNA]</scope>
    <source>
        <strain evidence="3">zdho120</strain>
    </source>
</reference>
<comment type="caution">
    <text evidence="2">The sequence shown here is derived from an EMBL/GenBank/DDBJ whole genome shotgun (WGS) entry which is preliminary data.</text>
</comment>
<dbReference type="OrthoDB" id="1645289at2759"/>
<protein>
    <submittedName>
        <fullName evidence="2">Integrase, catalytic core protein</fullName>
    </submittedName>
</protein>
<dbReference type="InterPro" id="IPR013103">
    <property type="entry name" value="RVT_2"/>
</dbReference>
<dbReference type="Proteomes" id="UP000198211">
    <property type="component" value="Unassembled WGS sequence"/>
</dbReference>
<feature type="domain" description="Reverse transcriptase Ty1/copia-type" evidence="1">
    <location>
        <begin position="2"/>
        <end position="143"/>
    </location>
</feature>
<gene>
    <name evidence="2" type="ORF">PHMEG_0006422</name>
</gene>
<organism evidence="2 3">
    <name type="scientific">Phytophthora megakarya</name>
    <dbReference type="NCBI Taxonomy" id="4795"/>
    <lineage>
        <taxon>Eukaryota</taxon>
        <taxon>Sar</taxon>
        <taxon>Stramenopiles</taxon>
        <taxon>Oomycota</taxon>
        <taxon>Peronosporomycetes</taxon>
        <taxon>Peronosporales</taxon>
        <taxon>Peronosporaceae</taxon>
        <taxon>Phytophthora</taxon>
    </lineage>
</organism>
<dbReference type="InterPro" id="IPR043502">
    <property type="entry name" value="DNA/RNA_pol_sf"/>
</dbReference>
<dbReference type="EMBL" id="NBNE01000454">
    <property type="protein sequence ID" value="OWZ19344.1"/>
    <property type="molecule type" value="Genomic_DNA"/>
</dbReference>
<keyword evidence="3" id="KW-1185">Reference proteome</keyword>
<dbReference type="SUPFAM" id="SSF56672">
    <property type="entry name" value="DNA/RNA polymerases"/>
    <property type="match status" value="1"/>
</dbReference>
<accession>A0A225WP74</accession>
<evidence type="ECO:0000259" key="1">
    <source>
        <dbReference type="Pfam" id="PF07727"/>
    </source>
</evidence>
<dbReference type="STRING" id="4795.A0A225WP74"/>
<dbReference type="Pfam" id="PF07727">
    <property type="entry name" value="RVT_2"/>
    <property type="match status" value="1"/>
</dbReference>
<evidence type="ECO:0000313" key="2">
    <source>
        <dbReference type="EMBL" id="OWZ19344.1"/>
    </source>
</evidence>
<proteinExistence type="predicted"/>
<name>A0A225WP74_9STRA</name>
<sequence>MQIYGVDYLEVHSPVVRLETLRVLSTLAAVWNYETHQMDVTIAFLNGKIDVEVFMKQAEGFEVQGKEDWVCHLLKSLYGLKQAHRIWFQLLKSFLLELGFTMLKSEGCVAVKVIDNQLVFIPLYVDDMILFAPTMQLIKDMKSCKTPGTPDLKLTKAMCAMDADESVVKCLENGVMECSERCGSPMWQLAGNAGRE</sequence>
<evidence type="ECO:0000313" key="3">
    <source>
        <dbReference type="Proteomes" id="UP000198211"/>
    </source>
</evidence>